<evidence type="ECO:0000259" key="6">
    <source>
        <dbReference type="PROSITE" id="PS50011"/>
    </source>
</evidence>
<dbReference type="InterPro" id="IPR008271">
    <property type="entry name" value="Ser/Thr_kinase_AS"/>
</dbReference>
<evidence type="ECO:0000256" key="1">
    <source>
        <dbReference type="ARBA" id="ARBA00022527"/>
    </source>
</evidence>
<keyword evidence="8" id="KW-1185">Reference proteome</keyword>
<dbReference type="OrthoDB" id="5979581at2759"/>
<dbReference type="InterPro" id="IPR011009">
    <property type="entry name" value="Kinase-like_dom_sf"/>
</dbReference>
<gene>
    <name evidence="7" type="ORF">KVT40_000165</name>
</gene>
<dbReference type="Gene3D" id="3.30.200.20">
    <property type="entry name" value="Phosphorylase Kinase, domain 1"/>
    <property type="match status" value="1"/>
</dbReference>
<comment type="catalytic activity">
    <reaction evidence="5">
        <text>L-seryl-[protein] + ATP = O-phospho-L-seryl-[protein] + ADP + H(+)</text>
        <dbReference type="Rhea" id="RHEA:17989"/>
        <dbReference type="Rhea" id="RHEA-COMP:9863"/>
        <dbReference type="Rhea" id="RHEA-COMP:11604"/>
        <dbReference type="ChEBI" id="CHEBI:15378"/>
        <dbReference type="ChEBI" id="CHEBI:29999"/>
        <dbReference type="ChEBI" id="CHEBI:30616"/>
        <dbReference type="ChEBI" id="CHEBI:83421"/>
        <dbReference type="ChEBI" id="CHEBI:456216"/>
        <dbReference type="EC" id="2.7.11.24"/>
    </reaction>
    <physiologicalReaction direction="left-to-right" evidence="5">
        <dbReference type="Rhea" id="RHEA:17990"/>
    </physiologicalReaction>
</comment>
<keyword evidence="1" id="KW-0418">Kinase</keyword>
<dbReference type="AlphaFoldDB" id="A0A8K0L922"/>
<dbReference type="GO" id="GO:0004707">
    <property type="term" value="F:MAP kinase activity"/>
    <property type="evidence" value="ECO:0007669"/>
    <property type="project" value="UniProtKB-EC"/>
</dbReference>
<evidence type="ECO:0000313" key="7">
    <source>
        <dbReference type="EMBL" id="KAG8631025.1"/>
    </source>
</evidence>
<proteinExistence type="predicted"/>
<evidence type="ECO:0000256" key="3">
    <source>
        <dbReference type="ARBA" id="ARBA00022840"/>
    </source>
</evidence>
<dbReference type="Proteomes" id="UP000809789">
    <property type="component" value="Unassembled WGS sequence"/>
</dbReference>
<keyword evidence="1" id="KW-0808">Transferase</keyword>
<comment type="caution">
    <text evidence="7">The sequence shown here is derived from an EMBL/GenBank/DDBJ whole genome shotgun (WGS) entry which is preliminary data.</text>
</comment>
<comment type="catalytic activity">
    <reaction evidence="4">
        <text>L-threonyl-[protein] + ATP = O-phospho-L-threonyl-[protein] + ADP + H(+)</text>
        <dbReference type="Rhea" id="RHEA:46608"/>
        <dbReference type="Rhea" id="RHEA-COMP:11060"/>
        <dbReference type="Rhea" id="RHEA-COMP:11605"/>
        <dbReference type="ChEBI" id="CHEBI:15378"/>
        <dbReference type="ChEBI" id="CHEBI:30013"/>
        <dbReference type="ChEBI" id="CHEBI:30616"/>
        <dbReference type="ChEBI" id="CHEBI:61977"/>
        <dbReference type="ChEBI" id="CHEBI:456216"/>
        <dbReference type="EC" id="2.7.11.24"/>
    </reaction>
    <physiologicalReaction direction="left-to-right" evidence="4">
        <dbReference type="Rhea" id="RHEA:46609"/>
    </physiologicalReaction>
</comment>
<accession>A0A8K0L922</accession>
<sequence>MLKLGQTLQGRLGSYVLASKLQDTVWAATTQHSQNPVIVKYARHWRVRNERDMLLQFQDRTPHLRRLLDEVEIADEKEALALILNHLDSDILAVSDRRHLTRDEVKRVGKGVLLALKVLHGDGFVHTDIKPSNILVNIDPESDHVTDVQLADLESTVHQDSQYAIDGDPISTPIFRSPEAMLQMRWGPPTDVWSFGATLISLLYGEGFHMFRPKVPVDHEDYAIGILTKHHHFFGPFPLSYEDIANDEQLEALAWIMNNTPAEDMTPFRNISSRELTQADKQFLLKIMKLDPRDRPTVNQLLTDEWFDE</sequence>
<evidence type="ECO:0000256" key="5">
    <source>
        <dbReference type="ARBA" id="ARBA00048130"/>
    </source>
</evidence>
<keyword evidence="1" id="KW-0723">Serine/threonine-protein kinase</keyword>
<dbReference type="InterPro" id="IPR000719">
    <property type="entry name" value="Prot_kinase_dom"/>
</dbReference>
<dbReference type="PANTHER" id="PTHR24055">
    <property type="entry name" value="MITOGEN-ACTIVATED PROTEIN KINASE"/>
    <property type="match status" value="1"/>
</dbReference>
<evidence type="ECO:0000313" key="8">
    <source>
        <dbReference type="Proteomes" id="UP000809789"/>
    </source>
</evidence>
<keyword evidence="2" id="KW-0547">Nucleotide-binding</keyword>
<dbReference type="SMART" id="SM00220">
    <property type="entry name" value="S_TKc"/>
    <property type="match status" value="1"/>
</dbReference>
<feature type="domain" description="Protein kinase" evidence="6">
    <location>
        <begin position="1"/>
        <end position="307"/>
    </location>
</feature>
<reference evidence="7" key="1">
    <citation type="submission" date="2021-07" db="EMBL/GenBank/DDBJ databases">
        <title>Elsinoe batatas strain:CRI-CJ2 Genome sequencing and assembly.</title>
        <authorList>
            <person name="Huang L."/>
        </authorList>
    </citation>
    <scope>NUCLEOTIDE SEQUENCE</scope>
    <source>
        <strain evidence="7">CRI-CJ2</strain>
    </source>
</reference>
<keyword evidence="3" id="KW-0067">ATP-binding</keyword>
<evidence type="ECO:0000256" key="4">
    <source>
        <dbReference type="ARBA" id="ARBA00047919"/>
    </source>
</evidence>
<protein>
    <recommendedName>
        <fullName evidence="6">Protein kinase domain-containing protein</fullName>
    </recommendedName>
</protein>
<dbReference type="SUPFAM" id="SSF56112">
    <property type="entry name" value="Protein kinase-like (PK-like)"/>
    <property type="match status" value="1"/>
</dbReference>
<dbReference type="Pfam" id="PF00069">
    <property type="entry name" value="Pkinase"/>
    <property type="match status" value="1"/>
</dbReference>
<evidence type="ECO:0000256" key="2">
    <source>
        <dbReference type="ARBA" id="ARBA00022741"/>
    </source>
</evidence>
<dbReference type="EMBL" id="JAESVG020000001">
    <property type="protein sequence ID" value="KAG8631025.1"/>
    <property type="molecule type" value="Genomic_DNA"/>
</dbReference>
<dbReference type="InterPro" id="IPR050117">
    <property type="entry name" value="MAPK"/>
</dbReference>
<dbReference type="GO" id="GO:0005524">
    <property type="term" value="F:ATP binding"/>
    <property type="evidence" value="ECO:0007669"/>
    <property type="project" value="UniProtKB-KW"/>
</dbReference>
<name>A0A8K0L922_9PEZI</name>
<dbReference type="PROSITE" id="PS50011">
    <property type="entry name" value="PROTEIN_KINASE_DOM"/>
    <property type="match status" value="1"/>
</dbReference>
<organism evidence="7 8">
    <name type="scientific">Elsinoe batatas</name>
    <dbReference type="NCBI Taxonomy" id="2601811"/>
    <lineage>
        <taxon>Eukaryota</taxon>
        <taxon>Fungi</taxon>
        <taxon>Dikarya</taxon>
        <taxon>Ascomycota</taxon>
        <taxon>Pezizomycotina</taxon>
        <taxon>Dothideomycetes</taxon>
        <taxon>Dothideomycetidae</taxon>
        <taxon>Myriangiales</taxon>
        <taxon>Elsinoaceae</taxon>
        <taxon>Elsinoe</taxon>
    </lineage>
</organism>
<dbReference type="Gene3D" id="1.10.510.10">
    <property type="entry name" value="Transferase(Phosphotransferase) domain 1"/>
    <property type="match status" value="1"/>
</dbReference>
<dbReference type="PROSITE" id="PS00108">
    <property type="entry name" value="PROTEIN_KINASE_ST"/>
    <property type="match status" value="1"/>
</dbReference>